<feature type="domain" description="Thiamine phosphate synthase/TenI" evidence="1">
    <location>
        <begin position="10"/>
        <end position="59"/>
    </location>
</feature>
<dbReference type="AlphaFoldDB" id="A0A8I0L583"/>
<dbReference type="InterPro" id="IPR036206">
    <property type="entry name" value="ThiamineP_synth_sf"/>
</dbReference>
<comment type="caution">
    <text evidence="2">The sequence shown here is derived from an EMBL/GenBank/DDBJ whole genome shotgun (WGS) entry which is preliminary data.</text>
</comment>
<feature type="non-terminal residue" evidence="2">
    <location>
        <position position="61"/>
    </location>
</feature>
<dbReference type="InterPro" id="IPR013785">
    <property type="entry name" value="Aldolase_TIM"/>
</dbReference>
<dbReference type="GO" id="GO:0009228">
    <property type="term" value="P:thiamine biosynthetic process"/>
    <property type="evidence" value="ECO:0007669"/>
    <property type="project" value="UniProtKB-KW"/>
</dbReference>
<dbReference type="InterPro" id="IPR022998">
    <property type="entry name" value="ThiamineP_synth_TenI"/>
</dbReference>
<protein>
    <submittedName>
        <fullName evidence="2">Thiamine phosphate synthase</fullName>
    </submittedName>
</protein>
<evidence type="ECO:0000313" key="2">
    <source>
        <dbReference type="EMBL" id="MBD4339805.1"/>
    </source>
</evidence>
<proteinExistence type="predicted"/>
<organism evidence="2 3">
    <name type="scientific">Xanthomonas citri pv. citri</name>
    <dbReference type="NCBI Taxonomy" id="611301"/>
    <lineage>
        <taxon>Bacteria</taxon>
        <taxon>Pseudomonadati</taxon>
        <taxon>Pseudomonadota</taxon>
        <taxon>Gammaproteobacteria</taxon>
        <taxon>Lysobacterales</taxon>
        <taxon>Lysobacteraceae</taxon>
        <taxon>Xanthomonas</taxon>
    </lineage>
</organism>
<dbReference type="SUPFAM" id="SSF51391">
    <property type="entry name" value="Thiamin phosphate synthase"/>
    <property type="match status" value="1"/>
</dbReference>
<gene>
    <name evidence="2" type="ORF">GUH15_27895</name>
</gene>
<evidence type="ECO:0000259" key="1">
    <source>
        <dbReference type="Pfam" id="PF02581"/>
    </source>
</evidence>
<reference evidence="2" key="1">
    <citation type="submission" date="2020-01" db="EMBL/GenBank/DDBJ databases">
        <authorList>
            <person name="Richard D."/>
        </authorList>
    </citation>
    <scope>NUCLEOTIDE SEQUENCE</scope>
    <source>
        <strain evidence="2">JP541</strain>
    </source>
</reference>
<dbReference type="Proteomes" id="UP000653002">
    <property type="component" value="Unassembled WGS sequence"/>
</dbReference>
<sequence>MKVLPQQLRLYAVTDRTWLNGRRLADVVAQAIDGGATFVQLREKCLDEHDLLAEAEELSTL</sequence>
<dbReference type="Gene3D" id="3.20.20.70">
    <property type="entry name" value="Aldolase class I"/>
    <property type="match status" value="1"/>
</dbReference>
<accession>A0A8I0L583</accession>
<evidence type="ECO:0000313" key="3">
    <source>
        <dbReference type="Proteomes" id="UP000653002"/>
    </source>
</evidence>
<name>A0A8I0L583_XANCI</name>
<dbReference type="EMBL" id="JAABFR010002365">
    <property type="protein sequence ID" value="MBD4339805.1"/>
    <property type="molecule type" value="Genomic_DNA"/>
</dbReference>
<dbReference type="Pfam" id="PF02581">
    <property type="entry name" value="TMP-TENI"/>
    <property type="match status" value="1"/>
</dbReference>